<proteinExistence type="predicted"/>
<evidence type="ECO:0000313" key="3">
    <source>
        <dbReference type="Proteomes" id="UP000267606"/>
    </source>
</evidence>
<evidence type="ECO:0000256" key="1">
    <source>
        <dbReference type="SAM" id="MobiDB-lite"/>
    </source>
</evidence>
<organism evidence="4">
    <name type="scientific">Onchocerca flexuosa</name>
    <dbReference type="NCBI Taxonomy" id="387005"/>
    <lineage>
        <taxon>Eukaryota</taxon>
        <taxon>Metazoa</taxon>
        <taxon>Ecdysozoa</taxon>
        <taxon>Nematoda</taxon>
        <taxon>Chromadorea</taxon>
        <taxon>Rhabditida</taxon>
        <taxon>Spirurina</taxon>
        <taxon>Spiruromorpha</taxon>
        <taxon>Filarioidea</taxon>
        <taxon>Onchocercidae</taxon>
        <taxon>Onchocerca</taxon>
    </lineage>
</organism>
<dbReference type="Proteomes" id="UP000267606">
    <property type="component" value="Unassembled WGS sequence"/>
</dbReference>
<evidence type="ECO:0000313" key="4">
    <source>
        <dbReference type="WBParaSite" id="OFLC_0000171801-mRNA-1"/>
    </source>
</evidence>
<dbReference type="AlphaFoldDB" id="A0A183H2K9"/>
<accession>A0A183H2K9</accession>
<protein>
    <submittedName>
        <fullName evidence="2 4">Uncharacterized protein</fullName>
    </submittedName>
</protein>
<dbReference type="WBParaSite" id="OFLC_0000171801-mRNA-1">
    <property type="protein sequence ID" value="OFLC_0000171801-mRNA-1"/>
    <property type="gene ID" value="OFLC_0000171801"/>
</dbReference>
<name>A0A183H2K9_9BILA</name>
<sequence length="88" mass="9877">MGGRAGEEDDFNDTDTRIDQSSIIGVIGMKELGRKQLLQSDNIWERDGEYNNHPCGPRLEMRRGGKEVESGTDTMIILTRDGIPVVER</sequence>
<evidence type="ECO:0000313" key="2">
    <source>
        <dbReference type="EMBL" id="VDO30553.1"/>
    </source>
</evidence>
<gene>
    <name evidence="2" type="ORF">OFLC_LOCUS1719</name>
</gene>
<reference evidence="4" key="1">
    <citation type="submission" date="2016-06" db="UniProtKB">
        <authorList>
            <consortium name="WormBaseParasite"/>
        </authorList>
    </citation>
    <scope>IDENTIFICATION</scope>
</reference>
<feature type="compositionally biased region" description="Basic and acidic residues" evidence="1">
    <location>
        <begin position="59"/>
        <end position="68"/>
    </location>
</feature>
<feature type="region of interest" description="Disordered" evidence="1">
    <location>
        <begin position="46"/>
        <end position="68"/>
    </location>
</feature>
<reference evidence="2 3" key="2">
    <citation type="submission" date="2018-11" db="EMBL/GenBank/DDBJ databases">
        <authorList>
            <consortium name="Pathogen Informatics"/>
        </authorList>
    </citation>
    <scope>NUCLEOTIDE SEQUENCE [LARGE SCALE GENOMIC DNA]</scope>
</reference>
<keyword evidence="3" id="KW-1185">Reference proteome</keyword>
<dbReference type="EMBL" id="UZAJ01000864">
    <property type="protein sequence ID" value="VDO30553.1"/>
    <property type="molecule type" value="Genomic_DNA"/>
</dbReference>